<name>A0ACB9Q5J4_BAUVA</name>
<keyword evidence="2" id="KW-1185">Reference proteome</keyword>
<proteinExistence type="predicted"/>
<evidence type="ECO:0000313" key="1">
    <source>
        <dbReference type="EMBL" id="KAI4356245.1"/>
    </source>
</evidence>
<reference evidence="1 2" key="1">
    <citation type="journal article" date="2022" name="DNA Res.">
        <title>Chromosomal-level genome assembly of the orchid tree Bauhinia variegata (Leguminosae; Cercidoideae) supports the allotetraploid origin hypothesis of Bauhinia.</title>
        <authorList>
            <person name="Zhong Y."/>
            <person name="Chen Y."/>
            <person name="Zheng D."/>
            <person name="Pang J."/>
            <person name="Liu Y."/>
            <person name="Luo S."/>
            <person name="Meng S."/>
            <person name="Qian L."/>
            <person name="Wei D."/>
            <person name="Dai S."/>
            <person name="Zhou R."/>
        </authorList>
    </citation>
    <scope>NUCLEOTIDE SEQUENCE [LARGE SCALE GENOMIC DNA]</scope>
    <source>
        <strain evidence="1">BV-YZ2020</strain>
    </source>
</reference>
<protein>
    <submittedName>
        <fullName evidence="1">Uncharacterized protein</fullName>
    </submittedName>
</protein>
<organism evidence="1 2">
    <name type="scientific">Bauhinia variegata</name>
    <name type="common">Purple orchid tree</name>
    <name type="synonym">Phanera variegata</name>
    <dbReference type="NCBI Taxonomy" id="167791"/>
    <lineage>
        <taxon>Eukaryota</taxon>
        <taxon>Viridiplantae</taxon>
        <taxon>Streptophyta</taxon>
        <taxon>Embryophyta</taxon>
        <taxon>Tracheophyta</taxon>
        <taxon>Spermatophyta</taxon>
        <taxon>Magnoliopsida</taxon>
        <taxon>eudicotyledons</taxon>
        <taxon>Gunneridae</taxon>
        <taxon>Pentapetalae</taxon>
        <taxon>rosids</taxon>
        <taxon>fabids</taxon>
        <taxon>Fabales</taxon>
        <taxon>Fabaceae</taxon>
        <taxon>Cercidoideae</taxon>
        <taxon>Cercideae</taxon>
        <taxon>Bauhiniinae</taxon>
        <taxon>Bauhinia</taxon>
    </lineage>
</organism>
<evidence type="ECO:0000313" key="2">
    <source>
        <dbReference type="Proteomes" id="UP000828941"/>
    </source>
</evidence>
<gene>
    <name evidence="1" type="ORF">L6164_000279</name>
</gene>
<accession>A0ACB9Q5J4</accession>
<dbReference type="Proteomes" id="UP000828941">
    <property type="component" value="Chromosome 1"/>
</dbReference>
<sequence>MATFSARTHLALPWLLLGVILGLSCLIEKVDGNREGELNIREFDYFKLALQWPGTFCKSTRHCCSKNACCRGSNAPTEFTIHGLWPDYNDGTWPSCCSRSDFDPKEISTLVDGLEKYWPTLSCSSPSKCHGGREKHGTCSYPVIRDEYHYFLTGLNVYFKYNVTRVLYEAGYVPSNTEKYPVGGIISAIQNAFHITPSIVCSKDSIKELHLCFYKDFTPRDCATVSSINIEMVTSKASCPKYVSLPIHVSSGRDGFPSLLPHD</sequence>
<comment type="caution">
    <text evidence="1">The sequence shown here is derived from an EMBL/GenBank/DDBJ whole genome shotgun (WGS) entry which is preliminary data.</text>
</comment>
<dbReference type="EMBL" id="CM039426">
    <property type="protein sequence ID" value="KAI4356245.1"/>
    <property type="molecule type" value="Genomic_DNA"/>
</dbReference>